<dbReference type="Pfam" id="PF06245">
    <property type="entry name" value="DUF1015"/>
    <property type="match status" value="1"/>
</dbReference>
<dbReference type="PANTHER" id="PTHR36454">
    <property type="entry name" value="LMO2823 PROTEIN"/>
    <property type="match status" value="1"/>
</dbReference>
<evidence type="ECO:0000313" key="2">
    <source>
        <dbReference type="EMBL" id="CAK0829354.1"/>
    </source>
</evidence>
<keyword evidence="3" id="KW-1185">Reference proteome</keyword>
<evidence type="ECO:0000256" key="1">
    <source>
        <dbReference type="SAM" id="MobiDB-lite"/>
    </source>
</evidence>
<sequence length="505" mass="55857">MGQGQSSDAERKAKKEKKEKKEKKAEEEKQEKKEEISSKKTLLDEPILDGLPICVPQILMPRADISLDKWATVACDQFESEPQYWKDVAENAAGQPAAVNIIFPEVYLASVTGADPSEDTKRIEEIGKTMKQYVADGVFRERAPAFLALDRKTEQVPTRKGLIIGVDLDEYNYNCPEPTLIRPTEKTIVARLPPRIAIRKDAPLELPHIIMIIDDPEKTVLEPLFTTDGLTEPEYECELFKGAGAVKGFKVTPKGTEHVAATMKALAAKEYAAAEAAGRKPSTILIGDGNHSLATAKSCWEQLKTQDGIDKERHPARYALVELQNLHDDGVVFEPIHRILEGASPDDIQSTLEKAWGCTATPFEAPQPIHSVVIVRPEGRFTLVPPADKLPIVSMTEPMDEFVAEHPEVKIGYVHGEEPVDDAVKEGKAVGLLLPKLDKSRFLDTVHAIGTLPRKAFSMGEANEKRFYIEARKILLTEDAAESPTAAKKKKTKKVKVKRGMKGCC</sequence>
<evidence type="ECO:0000313" key="3">
    <source>
        <dbReference type="Proteomes" id="UP001189429"/>
    </source>
</evidence>
<feature type="region of interest" description="Disordered" evidence="1">
    <location>
        <begin position="1"/>
        <end position="39"/>
    </location>
</feature>
<protein>
    <recommendedName>
        <fullName evidence="4">DUF1015 domain-containing protein</fullName>
    </recommendedName>
</protein>
<dbReference type="Proteomes" id="UP001189429">
    <property type="component" value="Unassembled WGS sequence"/>
</dbReference>
<feature type="compositionally biased region" description="Basic and acidic residues" evidence="1">
    <location>
        <begin position="22"/>
        <end position="39"/>
    </location>
</feature>
<dbReference type="PANTHER" id="PTHR36454:SF1">
    <property type="entry name" value="DUF1015 DOMAIN-CONTAINING PROTEIN"/>
    <property type="match status" value="1"/>
</dbReference>
<comment type="caution">
    <text evidence="2">The sequence shown here is derived from an EMBL/GenBank/DDBJ whole genome shotgun (WGS) entry which is preliminary data.</text>
</comment>
<accession>A0ABN9SCJ4</accession>
<proteinExistence type="predicted"/>
<gene>
    <name evidence="2" type="ORF">PCOR1329_LOCUS28340</name>
</gene>
<name>A0ABN9SCJ4_9DINO</name>
<dbReference type="InterPro" id="IPR008323">
    <property type="entry name" value="UCP033563"/>
</dbReference>
<organism evidence="2 3">
    <name type="scientific">Prorocentrum cordatum</name>
    <dbReference type="NCBI Taxonomy" id="2364126"/>
    <lineage>
        <taxon>Eukaryota</taxon>
        <taxon>Sar</taxon>
        <taxon>Alveolata</taxon>
        <taxon>Dinophyceae</taxon>
        <taxon>Prorocentrales</taxon>
        <taxon>Prorocentraceae</taxon>
        <taxon>Prorocentrum</taxon>
    </lineage>
</organism>
<reference evidence="2" key="1">
    <citation type="submission" date="2023-10" db="EMBL/GenBank/DDBJ databases">
        <authorList>
            <person name="Chen Y."/>
            <person name="Shah S."/>
            <person name="Dougan E. K."/>
            <person name="Thang M."/>
            <person name="Chan C."/>
        </authorList>
    </citation>
    <scope>NUCLEOTIDE SEQUENCE [LARGE SCALE GENOMIC DNA]</scope>
</reference>
<evidence type="ECO:0008006" key="4">
    <source>
        <dbReference type="Google" id="ProtNLM"/>
    </source>
</evidence>
<dbReference type="EMBL" id="CAUYUJ010010435">
    <property type="protein sequence ID" value="CAK0829354.1"/>
    <property type="molecule type" value="Genomic_DNA"/>
</dbReference>